<comment type="similarity">
    <text evidence="2">Belongs to the nitroreductase family.</text>
</comment>
<dbReference type="OrthoDB" id="9809288at2"/>
<evidence type="ECO:0000256" key="5">
    <source>
        <dbReference type="ARBA" id="ARBA00023002"/>
    </source>
</evidence>
<dbReference type="PANTHER" id="PTHR43673">
    <property type="entry name" value="NAD(P)H NITROREDUCTASE YDGI-RELATED"/>
    <property type="match status" value="1"/>
</dbReference>
<dbReference type="PANTHER" id="PTHR43673:SF2">
    <property type="entry name" value="NITROREDUCTASE"/>
    <property type="match status" value="1"/>
</dbReference>
<dbReference type="STRING" id="929713.NIASO_10430"/>
<protein>
    <submittedName>
        <fullName evidence="7">Nitroreductase</fullName>
    </submittedName>
</protein>
<evidence type="ECO:0000313" key="8">
    <source>
        <dbReference type="Proteomes" id="UP000003586"/>
    </source>
</evidence>
<dbReference type="RefSeq" id="WP_008585370.1">
    <property type="nucleotide sequence ID" value="NZ_CP007035.1"/>
</dbReference>
<evidence type="ECO:0000256" key="2">
    <source>
        <dbReference type="ARBA" id="ARBA00007118"/>
    </source>
</evidence>
<organism evidence="7 8">
    <name type="scientific">Niabella soli DSM 19437</name>
    <dbReference type="NCBI Taxonomy" id="929713"/>
    <lineage>
        <taxon>Bacteria</taxon>
        <taxon>Pseudomonadati</taxon>
        <taxon>Bacteroidota</taxon>
        <taxon>Chitinophagia</taxon>
        <taxon>Chitinophagales</taxon>
        <taxon>Chitinophagaceae</taxon>
        <taxon>Niabella</taxon>
    </lineage>
</organism>
<name>W0EXF1_9BACT</name>
<dbReference type="AlphaFoldDB" id="W0EXF1"/>
<comment type="cofactor">
    <cofactor evidence="1">
        <name>FMN</name>
        <dbReference type="ChEBI" id="CHEBI:58210"/>
    </cofactor>
</comment>
<keyword evidence="8" id="KW-1185">Reference proteome</keyword>
<dbReference type="InterPro" id="IPR029479">
    <property type="entry name" value="Nitroreductase"/>
</dbReference>
<keyword evidence="5" id="KW-0560">Oxidoreductase</keyword>
<dbReference type="KEGG" id="nso:NIASO_10430"/>
<evidence type="ECO:0000256" key="1">
    <source>
        <dbReference type="ARBA" id="ARBA00001917"/>
    </source>
</evidence>
<dbReference type="eggNOG" id="COG0778">
    <property type="taxonomic scope" value="Bacteria"/>
</dbReference>
<gene>
    <name evidence="7" type="ORF">NIASO_10430</name>
</gene>
<dbReference type="InterPro" id="IPR000415">
    <property type="entry name" value="Nitroreductase-like"/>
</dbReference>
<dbReference type="Proteomes" id="UP000003586">
    <property type="component" value="Chromosome"/>
</dbReference>
<evidence type="ECO:0000313" key="7">
    <source>
        <dbReference type="EMBL" id="AHF15457.1"/>
    </source>
</evidence>
<dbReference type="EMBL" id="CP007035">
    <property type="protein sequence ID" value="AHF15457.1"/>
    <property type="molecule type" value="Genomic_DNA"/>
</dbReference>
<dbReference type="Gene3D" id="3.40.109.10">
    <property type="entry name" value="NADH Oxidase"/>
    <property type="match status" value="1"/>
</dbReference>
<sequence length="210" mass="23243">MEIIEKLEWRYAAKAMNGKKVPAEKIDRILEAARLAPSAFGLQPFEIISVSNPDLLAQLLPVAYNQNQVKGCSHLLVFAAWDNYTPERIEAFIEHVAKERNVTVESLASYRQALLNSFDPAKSEINFIHAAKQAYIGLGVTIVAAATEDVDGSPMEGFDTAGMDALLGLRERGLRSAVILALGYRDADNDRFANLKKVRADRARFVTHLN</sequence>
<dbReference type="Pfam" id="PF00881">
    <property type="entry name" value="Nitroreductase"/>
    <property type="match status" value="1"/>
</dbReference>
<keyword evidence="3" id="KW-0285">Flavoprotein</keyword>
<dbReference type="SUPFAM" id="SSF55469">
    <property type="entry name" value="FMN-dependent nitroreductase-like"/>
    <property type="match status" value="1"/>
</dbReference>
<dbReference type="GO" id="GO:0016491">
    <property type="term" value="F:oxidoreductase activity"/>
    <property type="evidence" value="ECO:0007669"/>
    <property type="project" value="UniProtKB-KW"/>
</dbReference>
<evidence type="ECO:0000256" key="4">
    <source>
        <dbReference type="ARBA" id="ARBA00022643"/>
    </source>
</evidence>
<dbReference type="HOGENOM" id="CLU_070764_4_1_10"/>
<evidence type="ECO:0000256" key="3">
    <source>
        <dbReference type="ARBA" id="ARBA00022630"/>
    </source>
</evidence>
<accession>W0EXF1</accession>
<evidence type="ECO:0000259" key="6">
    <source>
        <dbReference type="Pfam" id="PF00881"/>
    </source>
</evidence>
<feature type="domain" description="Nitroreductase" evidence="6">
    <location>
        <begin position="8"/>
        <end position="184"/>
    </location>
</feature>
<proteinExistence type="inferred from homology"/>
<keyword evidence="4" id="KW-0288">FMN</keyword>
<reference evidence="7 8" key="1">
    <citation type="submission" date="2013-12" db="EMBL/GenBank/DDBJ databases">
        <authorList>
            <consortium name="DOE Joint Genome Institute"/>
            <person name="Eisen J."/>
            <person name="Huntemann M."/>
            <person name="Han J."/>
            <person name="Chen A."/>
            <person name="Kyrpides N."/>
            <person name="Mavromatis K."/>
            <person name="Markowitz V."/>
            <person name="Palaniappan K."/>
            <person name="Ivanova N."/>
            <person name="Schaumberg A."/>
            <person name="Pati A."/>
            <person name="Liolios K."/>
            <person name="Nordberg H.P."/>
            <person name="Cantor M.N."/>
            <person name="Hua S.X."/>
            <person name="Woyke T."/>
        </authorList>
    </citation>
    <scope>NUCLEOTIDE SEQUENCE [LARGE SCALE GENOMIC DNA]</scope>
    <source>
        <strain evidence="8">DSM 19437</strain>
    </source>
</reference>